<dbReference type="Gene3D" id="3.30.450.30">
    <property type="entry name" value="Dynein light chain 2a, cytoplasmic"/>
    <property type="match status" value="1"/>
</dbReference>
<gene>
    <name evidence="3" type="ORF">BJ322DRAFT_650330</name>
</gene>
<evidence type="ECO:0000259" key="2">
    <source>
        <dbReference type="SMART" id="SM00960"/>
    </source>
</evidence>
<comment type="caution">
    <text evidence="3">The sequence shown here is derived from an EMBL/GenBank/DDBJ whole genome shotgun (WGS) entry which is preliminary data.</text>
</comment>
<dbReference type="EMBL" id="WIUZ02000004">
    <property type="protein sequence ID" value="KAF9788618.1"/>
    <property type="molecule type" value="Genomic_DNA"/>
</dbReference>
<protein>
    <recommendedName>
        <fullName evidence="2">Roadblock/LAMTOR2 domain-containing protein</fullName>
    </recommendedName>
</protein>
<evidence type="ECO:0000313" key="4">
    <source>
        <dbReference type="Proteomes" id="UP000736335"/>
    </source>
</evidence>
<evidence type="ECO:0000256" key="1">
    <source>
        <dbReference type="ARBA" id="ARBA00007191"/>
    </source>
</evidence>
<dbReference type="Pfam" id="PF03259">
    <property type="entry name" value="Robl_LC7"/>
    <property type="match status" value="1"/>
</dbReference>
<comment type="similarity">
    <text evidence="1">Belongs to the GAMAD family.</text>
</comment>
<dbReference type="SMART" id="SM00960">
    <property type="entry name" value="Robl_LC7"/>
    <property type="match status" value="1"/>
</dbReference>
<reference evidence="3" key="1">
    <citation type="journal article" date="2020" name="Nat. Commun.">
        <title>Large-scale genome sequencing of mycorrhizal fungi provides insights into the early evolution of symbiotic traits.</title>
        <authorList>
            <person name="Miyauchi S."/>
            <person name="Kiss E."/>
            <person name="Kuo A."/>
            <person name="Drula E."/>
            <person name="Kohler A."/>
            <person name="Sanchez-Garcia M."/>
            <person name="Morin E."/>
            <person name="Andreopoulos B."/>
            <person name="Barry K.W."/>
            <person name="Bonito G."/>
            <person name="Buee M."/>
            <person name="Carver A."/>
            <person name="Chen C."/>
            <person name="Cichocki N."/>
            <person name="Clum A."/>
            <person name="Culley D."/>
            <person name="Crous P.W."/>
            <person name="Fauchery L."/>
            <person name="Girlanda M."/>
            <person name="Hayes R.D."/>
            <person name="Keri Z."/>
            <person name="LaButti K."/>
            <person name="Lipzen A."/>
            <person name="Lombard V."/>
            <person name="Magnuson J."/>
            <person name="Maillard F."/>
            <person name="Murat C."/>
            <person name="Nolan M."/>
            <person name="Ohm R.A."/>
            <person name="Pangilinan J."/>
            <person name="Pereira M.F."/>
            <person name="Perotto S."/>
            <person name="Peter M."/>
            <person name="Pfister S."/>
            <person name="Riley R."/>
            <person name="Sitrit Y."/>
            <person name="Stielow J.B."/>
            <person name="Szollosi G."/>
            <person name="Zifcakova L."/>
            <person name="Stursova M."/>
            <person name="Spatafora J.W."/>
            <person name="Tedersoo L."/>
            <person name="Vaario L.M."/>
            <person name="Yamada A."/>
            <person name="Yan M."/>
            <person name="Wang P."/>
            <person name="Xu J."/>
            <person name="Bruns T."/>
            <person name="Baldrian P."/>
            <person name="Vilgalys R."/>
            <person name="Dunand C."/>
            <person name="Henrissat B."/>
            <person name="Grigoriev I.V."/>
            <person name="Hibbett D."/>
            <person name="Nagy L.G."/>
            <person name="Martin F.M."/>
        </authorList>
    </citation>
    <scope>NUCLEOTIDE SEQUENCE</scope>
    <source>
        <strain evidence="3">UH-Tt-Lm1</strain>
    </source>
</reference>
<organism evidence="3 4">
    <name type="scientific">Thelephora terrestris</name>
    <dbReference type="NCBI Taxonomy" id="56493"/>
    <lineage>
        <taxon>Eukaryota</taxon>
        <taxon>Fungi</taxon>
        <taxon>Dikarya</taxon>
        <taxon>Basidiomycota</taxon>
        <taxon>Agaricomycotina</taxon>
        <taxon>Agaricomycetes</taxon>
        <taxon>Thelephorales</taxon>
        <taxon>Thelephoraceae</taxon>
        <taxon>Thelephora</taxon>
    </lineage>
</organism>
<dbReference type="AlphaFoldDB" id="A0A9P6HJX0"/>
<sequence length="119" mass="13036">MSVPTGVSNASTTTPPEIEQTLAMLSGHRSVLGYMVLSRGGTVSIIKHSGVVFEGEQGRKYAGLIERIVESVQTGLEEISGEQNEGDEIRFLRIRTKRHELMISPAERYLLAVLHDPSS</sequence>
<accession>A0A9P6HJX0</accession>
<dbReference type="SUPFAM" id="SSF103196">
    <property type="entry name" value="Roadblock/LC7 domain"/>
    <property type="match status" value="1"/>
</dbReference>
<dbReference type="InterPro" id="IPR004942">
    <property type="entry name" value="Roadblock/LAMTOR2_dom"/>
</dbReference>
<evidence type="ECO:0000313" key="3">
    <source>
        <dbReference type="EMBL" id="KAF9788618.1"/>
    </source>
</evidence>
<dbReference type="OrthoDB" id="9985637at2759"/>
<proteinExistence type="inferred from homology"/>
<feature type="domain" description="Roadblock/LAMTOR2" evidence="2">
    <location>
        <begin position="18"/>
        <end position="115"/>
    </location>
</feature>
<dbReference type="Proteomes" id="UP000736335">
    <property type="component" value="Unassembled WGS sequence"/>
</dbReference>
<dbReference type="PANTHER" id="PTHR10779">
    <property type="entry name" value="DYNEIN LIGHT CHAIN ROADBLOCK"/>
    <property type="match status" value="1"/>
</dbReference>
<keyword evidence="4" id="KW-1185">Reference proteome</keyword>
<name>A0A9P6HJX0_9AGAM</name>
<reference evidence="3" key="2">
    <citation type="submission" date="2020-11" db="EMBL/GenBank/DDBJ databases">
        <authorList>
            <consortium name="DOE Joint Genome Institute"/>
            <person name="Kuo A."/>
            <person name="Miyauchi S."/>
            <person name="Kiss E."/>
            <person name="Drula E."/>
            <person name="Kohler A."/>
            <person name="Sanchez-Garcia M."/>
            <person name="Andreopoulos B."/>
            <person name="Barry K.W."/>
            <person name="Bonito G."/>
            <person name="Buee M."/>
            <person name="Carver A."/>
            <person name="Chen C."/>
            <person name="Cichocki N."/>
            <person name="Clum A."/>
            <person name="Culley D."/>
            <person name="Crous P.W."/>
            <person name="Fauchery L."/>
            <person name="Girlanda M."/>
            <person name="Hayes R."/>
            <person name="Keri Z."/>
            <person name="Labutti K."/>
            <person name="Lipzen A."/>
            <person name="Lombard V."/>
            <person name="Magnuson J."/>
            <person name="Maillard F."/>
            <person name="Morin E."/>
            <person name="Murat C."/>
            <person name="Nolan M."/>
            <person name="Ohm R."/>
            <person name="Pangilinan J."/>
            <person name="Pereira M."/>
            <person name="Perotto S."/>
            <person name="Peter M."/>
            <person name="Riley R."/>
            <person name="Sitrit Y."/>
            <person name="Stielow B."/>
            <person name="Szollosi G."/>
            <person name="Zifcakova L."/>
            <person name="Stursova M."/>
            <person name="Spatafora J.W."/>
            <person name="Tedersoo L."/>
            <person name="Vaario L.-M."/>
            <person name="Yamada A."/>
            <person name="Yan M."/>
            <person name="Wang P."/>
            <person name="Xu J."/>
            <person name="Bruns T."/>
            <person name="Baldrian P."/>
            <person name="Vilgalys R."/>
            <person name="Henrissat B."/>
            <person name="Grigoriev I.V."/>
            <person name="Hibbett D."/>
            <person name="Nagy L.G."/>
            <person name="Martin F.M."/>
        </authorList>
    </citation>
    <scope>NUCLEOTIDE SEQUENCE</scope>
    <source>
        <strain evidence="3">UH-Tt-Lm1</strain>
    </source>
</reference>